<dbReference type="CDD" id="cd14966">
    <property type="entry name" value="7tmD_STE3"/>
    <property type="match status" value="1"/>
</dbReference>
<protein>
    <submittedName>
        <fullName evidence="12">Pheromone receptor Rcb2 B44</fullName>
    </submittedName>
</protein>
<evidence type="ECO:0000256" key="5">
    <source>
        <dbReference type="ARBA" id="ARBA00022989"/>
    </source>
</evidence>
<feature type="transmembrane region" description="Helical" evidence="11">
    <location>
        <begin position="110"/>
        <end position="130"/>
    </location>
</feature>
<keyword evidence="6" id="KW-0297">G-protein coupled receptor</keyword>
<keyword evidence="3" id="KW-0589">Pheromone response</keyword>
<proteinExistence type="inferred from homology"/>
<evidence type="ECO:0000256" key="9">
    <source>
        <dbReference type="ARBA" id="ARBA00023224"/>
    </source>
</evidence>
<dbReference type="Pfam" id="PF02076">
    <property type="entry name" value="STE3"/>
    <property type="match status" value="1"/>
</dbReference>
<feature type="transmembrane region" description="Helical" evidence="11">
    <location>
        <begin position="6"/>
        <end position="22"/>
    </location>
</feature>
<dbReference type="PRINTS" id="PR00899">
    <property type="entry name" value="GPCRSTE3"/>
</dbReference>
<gene>
    <name evidence="12" type="ORF">MCHLO_02739</name>
</gene>
<dbReference type="PRINTS" id="PR00900">
    <property type="entry name" value="PHEROMONEAR"/>
</dbReference>
<evidence type="ECO:0000313" key="13">
    <source>
        <dbReference type="Proteomes" id="UP000815677"/>
    </source>
</evidence>
<dbReference type="Proteomes" id="UP000815677">
    <property type="component" value="Unassembled WGS sequence"/>
</dbReference>
<dbReference type="PANTHER" id="PTHR28097:SF1">
    <property type="entry name" value="PHEROMONE A FACTOR RECEPTOR"/>
    <property type="match status" value="1"/>
</dbReference>
<keyword evidence="8 12" id="KW-0675">Receptor</keyword>
<comment type="subcellular location">
    <subcellularLocation>
        <location evidence="1">Membrane</location>
        <topology evidence="1">Multi-pass membrane protein</topology>
    </subcellularLocation>
</comment>
<dbReference type="EMBL" id="DF840839">
    <property type="protein sequence ID" value="GAT45148.1"/>
    <property type="molecule type" value="Genomic_DNA"/>
</dbReference>
<evidence type="ECO:0000256" key="10">
    <source>
        <dbReference type="SAM" id="MobiDB-lite"/>
    </source>
</evidence>
<evidence type="ECO:0000313" key="12">
    <source>
        <dbReference type="EMBL" id="GAT45148.1"/>
    </source>
</evidence>
<keyword evidence="13" id="KW-1185">Reference proteome</keyword>
<accession>A0ABQ0L1W3</accession>
<evidence type="ECO:0000256" key="6">
    <source>
        <dbReference type="ARBA" id="ARBA00023040"/>
    </source>
</evidence>
<evidence type="ECO:0000256" key="3">
    <source>
        <dbReference type="ARBA" id="ARBA00022507"/>
    </source>
</evidence>
<dbReference type="InterPro" id="IPR001499">
    <property type="entry name" value="GPCR_STE3"/>
</dbReference>
<feature type="transmembrane region" description="Helical" evidence="11">
    <location>
        <begin position="150"/>
        <end position="180"/>
    </location>
</feature>
<keyword evidence="7 11" id="KW-0472">Membrane</keyword>
<sequence>MSAGLPLGAFVGALLVLVPLPWHWRARNVPTLSIIAWLFISNIVLAVNSIVWAGSIEIRAEVWCDIATKIHIGATMTLPSCCLCLCMHLERIASVRQVHTTPEQKRRRRVFDILLCWGLPCLTMALHYVVQGHRFDIVEDVGCIPAIYVSVAAICLLYVPILMVILLTLIFASMALYHFFRRRITFARHLQDAASAMTPSRYFRLMAMALVQMLWSTGVTVATMVLTFRGGLRPWISWQNVHSDFGRVGQFPRFLLPSSTWASVLFSFWIVPASSVLFFVFFAFGQDAVKEYRAVFVGARRILRLPVPEEKKQRITSIPTFVARFPSSPDPKAEPKRGSKTSSFTNATDIDMKTELGYENDIPLTPQTDATFDTVVDAYVSRHSHISTAASAPFPSAPLRRDSSFYMPPPPHFPTDVGDLA</sequence>
<evidence type="ECO:0000256" key="1">
    <source>
        <dbReference type="ARBA" id="ARBA00004141"/>
    </source>
</evidence>
<feature type="transmembrane region" description="Helical" evidence="11">
    <location>
        <begin position="261"/>
        <end position="284"/>
    </location>
</feature>
<dbReference type="PANTHER" id="PTHR28097">
    <property type="entry name" value="PHEROMONE A FACTOR RECEPTOR"/>
    <property type="match status" value="1"/>
</dbReference>
<feature type="transmembrane region" description="Helical" evidence="11">
    <location>
        <begin position="34"/>
        <end position="54"/>
    </location>
</feature>
<organism evidence="12 13">
    <name type="scientific">Mycena chlorophos</name>
    <name type="common">Agaric fungus</name>
    <name type="synonym">Agaricus chlorophos</name>
    <dbReference type="NCBI Taxonomy" id="658473"/>
    <lineage>
        <taxon>Eukaryota</taxon>
        <taxon>Fungi</taxon>
        <taxon>Dikarya</taxon>
        <taxon>Basidiomycota</taxon>
        <taxon>Agaricomycotina</taxon>
        <taxon>Agaricomycetes</taxon>
        <taxon>Agaricomycetidae</taxon>
        <taxon>Agaricales</taxon>
        <taxon>Marasmiineae</taxon>
        <taxon>Mycenaceae</taxon>
        <taxon>Mycena</taxon>
    </lineage>
</organism>
<feature type="region of interest" description="Disordered" evidence="10">
    <location>
        <begin position="325"/>
        <end position="345"/>
    </location>
</feature>
<evidence type="ECO:0000256" key="11">
    <source>
        <dbReference type="SAM" id="Phobius"/>
    </source>
</evidence>
<dbReference type="InterPro" id="IPR001546">
    <property type="entry name" value="GPCR_Pheromne_A_rcpt"/>
</dbReference>
<evidence type="ECO:0000256" key="8">
    <source>
        <dbReference type="ARBA" id="ARBA00023170"/>
    </source>
</evidence>
<dbReference type="Gene3D" id="1.20.1070.10">
    <property type="entry name" value="Rhodopsin 7-helix transmembrane proteins"/>
    <property type="match status" value="1"/>
</dbReference>
<keyword evidence="9" id="KW-0807">Transducer</keyword>
<reference evidence="12" key="1">
    <citation type="submission" date="2014-09" db="EMBL/GenBank/DDBJ databases">
        <title>Genome sequence of the luminous mushroom Mycena chlorophos for searching fungal bioluminescence genes.</title>
        <authorList>
            <person name="Tanaka Y."/>
            <person name="Kasuga D."/>
            <person name="Oba Y."/>
            <person name="Hase S."/>
            <person name="Sato K."/>
            <person name="Oba Y."/>
            <person name="Sakakibara Y."/>
        </authorList>
    </citation>
    <scope>NUCLEOTIDE SEQUENCE</scope>
</reference>
<feature type="transmembrane region" description="Helical" evidence="11">
    <location>
        <begin position="205"/>
        <end position="228"/>
    </location>
</feature>
<comment type="similarity">
    <text evidence="2">Belongs to the G-protein coupled receptor 4 family.</text>
</comment>
<name>A0ABQ0L1W3_MYCCL</name>
<keyword evidence="5 11" id="KW-1133">Transmembrane helix</keyword>
<evidence type="ECO:0000256" key="7">
    <source>
        <dbReference type="ARBA" id="ARBA00023136"/>
    </source>
</evidence>
<keyword evidence="4 11" id="KW-0812">Transmembrane</keyword>
<evidence type="ECO:0000256" key="4">
    <source>
        <dbReference type="ARBA" id="ARBA00022692"/>
    </source>
</evidence>
<evidence type="ECO:0000256" key="2">
    <source>
        <dbReference type="ARBA" id="ARBA00011085"/>
    </source>
</evidence>